<dbReference type="Gene3D" id="1.10.10.60">
    <property type="entry name" value="Homeodomain-like"/>
    <property type="match status" value="1"/>
</dbReference>
<keyword evidence="1" id="KW-0805">Transcription regulation</keyword>
<keyword evidence="3" id="KW-0804">Transcription</keyword>
<dbReference type="GO" id="GO:0003700">
    <property type="term" value="F:DNA-binding transcription factor activity"/>
    <property type="evidence" value="ECO:0007669"/>
    <property type="project" value="InterPro"/>
</dbReference>
<reference evidence="6 7" key="1">
    <citation type="submission" date="2018-08" db="EMBL/GenBank/DDBJ databases">
        <title>Comparative analysis of Burkholderia isolates from Puerto Rico.</title>
        <authorList>
            <person name="Hall C."/>
            <person name="Sahl J."/>
            <person name="Wagner D."/>
        </authorList>
    </citation>
    <scope>NUCLEOTIDE SEQUENCE [LARGE SCALE GENOMIC DNA]</scope>
    <source>
        <strain evidence="6 7">Bp8964</strain>
    </source>
</reference>
<keyword evidence="2" id="KW-0238">DNA-binding</keyword>
<evidence type="ECO:0000256" key="1">
    <source>
        <dbReference type="ARBA" id="ARBA00023015"/>
    </source>
</evidence>
<evidence type="ECO:0000256" key="2">
    <source>
        <dbReference type="ARBA" id="ARBA00023125"/>
    </source>
</evidence>
<dbReference type="InterPro" id="IPR002818">
    <property type="entry name" value="DJ-1/PfpI"/>
</dbReference>
<gene>
    <name evidence="6" type="ORF">DF015_27490</name>
</gene>
<dbReference type="EMBL" id="QTNY01000023">
    <property type="protein sequence ID" value="RQP71875.1"/>
    <property type="molecule type" value="Genomic_DNA"/>
</dbReference>
<dbReference type="PROSITE" id="PS00041">
    <property type="entry name" value="HTH_ARAC_FAMILY_1"/>
    <property type="match status" value="1"/>
</dbReference>
<evidence type="ECO:0000256" key="4">
    <source>
        <dbReference type="SAM" id="MobiDB-lite"/>
    </source>
</evidence>
<feature type="region of interest" description="Disordered" evidence="4">
    <location>
        <begin position="319"/>
        <end position="338"/>
    </location>
</feature>
<dbReference type="InterPro" id="IPR029062">
    <property type="entry name" value="Class_I_gatase-like"/>
</dbReference>
<protein>
    <submittedName>
        <fullName evidence="6">Helix-turn-helix domain-containing protein</fullName>
    </submittedName>
</protein>
<dbReference type="Proteomes" id="UP000273734">
    <property type="component" value="Unassembled WGS sequence"/>
</dbReference>
<dbReference type="PANTHER" id="PTHR43280">
    <property type="entry name" value="ARAC-FAMILY TRANSCRIPTIONAL REGULATOR"/>
    <property type="match status" value="1"/>
</dbReference>
<dbReference type="RefSeq" id="WP_095402709.1">
    <property type="nucleotide sequence ID" value="NZ_NQMX01000017.1"/>
</dbReference>
<name>A0AB74CZW5_9BURK</name>
<proteinExistence type="predicted"/>
<dbReference type="PANTHER" id="PTHR43280:SF2">
    <property type="entry name" value="HTH-TYPE TRANSCRIPTIONAL REGULATOR EXSA"/>
    <property type="match status" value="1"/>
</dbReference>
<evidence type="ECO:0000256" key="3">
    <source>
        <dbReference type="ARBA" id="ARBA00023163"/>
    </source>
</evidence>
<dbReference type="Pfam" id="PF12833">
    <property type="entry name" value="HTH_18"/>
    <property type="match status" value="1"/>
</dbReference>
<dbReference type="SUPFAM" id="SSF46689">
    <property type="entry name" value="Homeodomain-like"/>
    <property type="match status" value="2"/>
</dbReference>
<dbReference type="SMART" id="SM00342">
    <property type="entry name" value="HTH_ARAC"/>
    <property type="match status" value="1"/>
</dbReference>
<comment type="caution">
    <text evidence="6">The sequence shown here is derived from an EMBL/GenBank/DDBJ whole genome shotgun (WGS) entry which is preliminary data.</text>
</comment>
<evidence type="ECO:0000313" key="6">
    <source>
        <dbReference type="EMBL" id="RQP71875.1"/>
    </source>
</evidence>
<organism evidence="6 7">
    <name type="scientific">Burkholderia ubonensis</name>
    <dbReference type="NCBI Taxonomy" id="101571"/>
    <lineage>
        <taxon>Bacteria</taxon>
        <taxon>Pseudomonadati</taxon>
        <taxon>Pseudomonadota</taxon>
        <taxon>Betaproteobacteria</taxon>
        <taxon>Burkholderiales</taxon>
        <taxon>Burkholderiaceae</taxon>
        <taxon>Burkholderia</taxon>
        <taxon>Burkholderia cepacia complex</taxon>
    </lineage>
</organism>
<dbReference type="AlphaFoldDB" id="A0AB74CZW5"/>
<dbReference type="SUPFAM" id="SSF52317">
    <property type="entry name" value="Class I glutamine amidotransferase-like"/>
    <property type="match status" value="1"/>
</dbReference>
<dbReference type="InterPro" id="IPR018062">
    <property type="entry name" value="HTH_AraC-typ_CS"/>
</dbReference>
<dbReference type="InterPro" id="IPR018060">
    <property type="entry name" value="HTH_AraC"/>
</dbReference>
<dbReference type="Gene3D" id="3.40.50.880">
    <property type="match status" value="1"/>
</dbReference>
<sequence>MITHLILDGVAESSLGVGIDIVGAAARLTSRGLVDEPRATTVLRQHVVSLDGQPVRSGAGRPIAVDGALNLRDMGAADVLVIPGWFASTESSIGRLLAEADGKRMTVALERAATQGIMLAASCSATFALAASGVLDGQNATTAWWLAPEFARRFPAVSLKVEQMVVEADHALTAGSAFAHADLMLAVIARAASSALAQWVARYLALDHRPSQARYMVMEHLRISDPAVQKAERFITQNLHRQITLDELAHAAAVSSRTLARRMQAGLGMTPNELVQRLRVSHAAHLLETSHDSVETIAARVGYADPAAFRRVFRRVMGESPRGKHGTSKTDRRPCGFD</sequence>
<evidence type="ECO:0000313" key="7">
    <source>
        <dbReference type="Proteomes" id="UP000273734"/>
    </source>
</evidence>
<dbReference type="PROSITE" id="PS01124">
    <property type="entry name" value="HTH_ARAC_FAMILY_2"/>
    <property type="match status" value="1"/>
</dbReference>
<feature type="compositionally biased region" description="Basic and acidic residues" evidence="4">
    <location>
        <begin position="328"/>
        <end position="338"/>
    </location>
</feature>
<dbReference type="GO" id="GO:0043565">
    <property type="term" value="F:sequence-specific DNA binding"/>
    <property type="evidence" value="ECO:0007669"/>
    <property type="project" value="InterPro"/>
</dbReference>
<feature type="domain" description="HTH araC/xylS-type" evidence="5">
    <location>
        <begin position="229"/>
        <end position="327"/>
    </location>
</feature>
<dbReference type="Pfam" id="PF01965">
    <property type="entry name" value="DJ-1_PfpI"/>
    <property type="match status" value="1"/>
</dbReference>
<dbReference type="InterPro" id="IPR009057">
    <property type="entry name" value="Homeodomain-like_sf"/>
</dbReference>
<evidence type="ECO:0000259" key="5">
    <source>
        <dbReference type="PROSITE" id="PS01124"/>
    </source>
</evidence>
<accession>A0AB74CZW5</accession>